<comment type="similarity">
    <text evidence="3 10">Belongs to the glycosyltransferase 22 family.</text>
</comment>
<feature type="transmembrane region" description="Helical" evidence="10">
    <location>
        <begin position="85"/>
        <end position="105"/>
    </location>
</feature>
<evidence type="ECO:0000256" key="6">
    <source>
        <dbReference type="ARBA" id="ARBA00022692"/>
    </source>
</evidence>
<dbReference type="EMBL" id="JAEUBG010004706">
    <property type="protein sequence ID" value="KAH3680615.1"/>
    <property type="molecule type" value="Genomic_DNA"/>
</dbReference>
<comment type="pathway">
    <text evidence="2">Protein modification; protein glycosylation.</text>
</comment>
<dbReference type="Proteomes" id="UP000774326">
    <property type="component" value="Unassembled WGS sequence"/>
</dbReference>
<keyword evidence="4 10" id="KW-0328">Glycosyltransferase</keyword>
<evidence type="ECO:0000256" key="8">
    <source>
        <dbReference type="ARBA" id="ARBA00022989"/>
    </source>
</evidence>
<dbReference type="Pfam" id="PF03901">
    <property type="entry name" value="Glyco_transf_22"/>
    <property type="match status" value="1"/>
</dbReference>
<evidence type="ECO:0000256" key="9">
    <source>
        <dbReference type="ARBA" id="ARBA00023136"/>
    </source>
</evidence>
<reference evidence="11" key="1">
    <citation type="journal article" date="2021" name="Open Biol.">
        <title>Shared evolutionary footprints suggest mitochondrial oxidative damage underlies multiple complex I losses in fungi.</title>
        <authorList>
            <person name="Schikora-Tamarit M.A."/>
            <person name="Marcet-Houben M."/>
            <person name="Nosek J."/>
            <person name="Gabaldon T."/>
        </authorList>
    </citation>
    <scope>NUCLEOTIDE SEQUENCE</scope>
    <source>
        <strain evidence="11">CBS2887</strain>
    </source>
</reference>
<accession>A0A9P8TJ69</accession>
<organism evidence="11 12">
    <name type="scientific">Wickerhamomyces pijperi</name>
    <name type="common">Yeast</name>
    <name type="synonym">Pichia pijperi</name>
    <dbReference type="NCBI Taxonomy" id="599730"/>
    <lineage>
        <taxon>Eukaryota</taxon>
        <taxon>Fungi</taxon>
        <taxon>Dikarya</taxon>
        <taxon>Ascomycota</taxon>
        <taxon>Saccharomycotina</taxon>
        <taxon>Saccharomycetes</taxon>
        <taxon>Phaffomycetales</taxon>
        <taxon>Wickerhamomycetaceae</taxon>
        <taxon>Wickerhamomyces</taxon>
    </lineage>
</organism>
<keyword evidence="7 10" id="KW-0256">Endoplasmic reticulum</keyword>
<evidence type="ECO:0000256" key="10">
    <source>
        <dbReference type="RuleBase" id="RU363075"/>
    </source>
</evidence>
<dbReference type="InterPro" id="IPR005599">
    <property type="entry name" value="GPI_mannosylTrfase"/>
</dbReference>
<evidence type="ECO:0000256" key="7">
    <source>
        <dbReference type="ARBA" id="ARBA00022824"/>
    </source>
</evidence>
<feature type="transmembrane region" description="Helical" evidence="10">
    <location>
        <begin position="300"/>
        <end position="318"/>
    </location>
</feature>
<dbReference type="GO" id="GO:0005789">
    <property type="term" value="C:endoplasmic reticulum membrane"/>
    <property type="evidence" value="ECO:0007669"/>
    <property type="project" value="UniProtKB-SubCell"/>
</dbReference>
<proteinExistence type="inferred from homology"/>
<comment type="caution">
    <text evidence="11">The sequence shown here is derived from an EMBL/GenBank/DDBJ whole genome shotgun (WGS) entry which is preliminary data.</text>
</comment>
<comment type="subcellular location">
    <subcellularLocation>
        <location evidence="1 10">Endoplasmic reticulum membrane</location>
        <topology evidence="1 10">Multi-pass membrane protein</topology>
    </subcellularLocation>
</comment>
<dbReference type="PANTHER" id="PTHR22760">
    <property type="entry name" value="GLYCOSYLTRANSFERASE"/>
    <property type="match status" value="1"/>
</dbReference>
<keyword evidence="12" id="KW-1185">Reference proteome</keyword>
<keyword evidence="6 10" id="KW-0812">Transmembrane</keyword>
<gene>
    <name evidence="11" type="ORF">WICPIJ_008186</name>
</gene>
<evidence type="ECO:0000256" key="5">
    <source>
        <dbReference type="ARBA" id="ARBA00022679"/>
    </source>
</evidence>
<keyword evidence="8 10" id="KW-1133">Transmembrane helix</keyword>
<keyword evidence="9 10" id="KW-0472">Membrane</keyword>
<sequence>MSLLTKTLILLLIGSRVLYIFNGIIPDCDETFNYYEPLNFLLRGFGKQTWEYSPEYSIRSYSYLMPFVWLIKPMLWIQPTWTFQSFYLIRMYIAWLNLISVHKLFKSIQRLSKETAVMFLIFSIVNTGESHASINLVPSAVCLSLINLSLSSFYNYQTGRKMVDALNSTLLLGLAGLMGWPFVLVFGLLPMLVIMVQNLGSFKNLFVYVSRSLVILMFIMTFIVGVDYIFYKKLEIVPLNIVLYNVINSSEDAGPNIFGVEPFSYYIKNILLNFNFIGVGAYLAALLIPATHLLIEAESVSNLVAVAQLLLWSVIFGIQPHKEERFLYPVYGLINISAALFCTKIFQLVFFVTRSKLAQRLFRLAVISVIVVLSVLKSVNLSINYSAPLQVYQQIPAEVSGNVCLGREWHRYPSSFFLGETQRLKFLASNFNGLLPGDFNEDVQSLIEATSAIPPNMNNLNQYESDKVISDFVANCEFVIDINQPFDQFDELNVKDLLYHFKLLASHEFLDNERSSGLGKLFWLPAKLKELTGTKLVWHEYKLYQNRHRQL</sequence>
<feature type="transmembrane region" description="Helical" evidence="10">
    <location>
        <begin position="364"/>
        <end position="383"/>
    </location>
</feature>
<feature type="transmembrane region" description="Helical" evidence="10">
    <location>
        <begin position="270"/>
        <end position="288"/>
    </location>
</feature>
<dbReference type="GO" id="GO:0006487">
    <property type="term" value="P:protein N-linked glycosylation"/>
    <property type="evidence" value="ECO:0007669"/>
    <property type="project" value="TreeGrafter"/>
</dbReference>
<evidence type="ECO:0000256" key="1">
    <source>
        <dbReference type="ARBA" id="ARBA00004477"/>
    </source>
</evidence>
<evidence type="ECO:0000256" key="3">
    <source>
        <dbReference type="ARBA" id="ARBA00007063"/>
    </source>
</evidence>
<reference evidence="11" key="2">
    <citation type="submission" date="2021-01" db="EMBL/GenBank/DDBJ databases">
        <authorList>
            <person name="Schikora-Tamarit M.A."/>
        </authorList>
    </citation>
    <scope>NUCLEOTIDE SEQUENCE</scope>
    <source>
        <strain evidence="11">CBS2887</strain>
    </source>
</reference>
<evidence type="ECO:0000313" key="11">
    <source>
        <dbReference type="EMBL" id="KAH3680615.1"/>
    </source>
</evidence>
<feature type="transmembrane region" description="Helical" evidence="10">
    <location>
        <begin position="205"/>
        <end position="231"/>
    </location>
</feature>
<evidence type="ECO:0000313" key="12">
    <source>
        <dbReference type="Proteomes" id="UP000774326"/>
    </source>
</evidence>
<protein>
    <recommendedName>
        <fullName evidence="10">Mannosyltransferase</fullName>
        <ecNumber evidence="10">2.4.1.-</ecNumber>
    </recommendedName>
</protein>
<dbReference type="OrthoDB" id="497541at2759"/>
<name>A0A9P8TJ69_WICPI</name>
<dbReference type="EC" id="2.4.1.-" evidence="10"/>
<evidence type="ECO:0000256" key="2">
    <source>
        <dbReference type="ARBA" id="ARBA00004922"/>
    </source>
</evidence>
<feature type="transmembrane region" description="Helical" evidence="10">
    <location>
        <begin position="330"/>
        <end position="352"/>
    </location>
</feature>
<dbReference type="AlphaFoldDB" id="A0A9P8TJ69"/>
<keyword evidence="5" id="KW-0808">Transferase</keyword>
<feature type="transmembrane region" description="Helical" evidence="10">
    <location>
        <begin position="7"/>
        <end position="25"/>
    </location>
</feature>
<feature type="transmembrane region" description="Helical" evidence="10">
    <location>
        <begin position="170"/>
        <end position="193"/>
    </location>
</feature>
<evidence type="ECO:0000256" key="4">
    <source>
        <dbReference type="ARBA" id="ARBA00022676"/>
    </source>
</evidence>
<dbReference type="GO" id="GO:0000026">
    <property type="term" value="F:alpha-1,2-mannosyltransferase activity"/>
    <property type="evidence" value="ECO:0007669"/>
    <property type="project" value="TreeGrafter"/>
</dbReference>
<dbReference type="PANTHER" id="PTHR22760:SF2">
    <property type="entry name" value="ALPHA-1,2-MANNOSYLTRANSFERASE ALG9"/>
    <property type="match status" value="1"/>
</dbReference>